<protein>
    <submittedName>
        <fullName evidence="2">Uncharacterized protein</fullName>
    </submittedName>
</protein>
<dbReference type="OrthoDB" id="424377at2759"/>
<accession>A0A812WCW9</accession>
<feature type="non-terminal residue" evidence="2">
    <location>
        <position position="210"/>
    </location>
</feature>
<comment type="caution">
    <text evidence="2">The sequence shown here is derived from an EMBL/GenBank/DDBJ whole genome shotgun (WGS) entry which is preliminary data.</text>
</comment>
<gene>
    <name evidence="2" type="ORF">SNEC2469_LOCUS19507</name>
</gene>
<feature type="region of interest" description="Disordered" evidence="1">
    <location>
        <begin position="167"/>
        <end position="210"/>
    </location>
</feature>
<reference evidence="2" key="1">
    <citation type="submission" date="2021-02" db="EMBL/GenBank/DDBJ databases">
        <authorList>
            <person name="Dougan E. K."/>
            <person name="Rhodes N."/>
            <person name="Thang M."/>
            <person name="Chan C."/>
        </authorList>
    </citation>
    <scope>NUCLEOTIDE SEQUENCE</scope>
</reference>
<proteinExistence type="predicted"/>
<dbReference type="Proteomes" id="UP000601435">
    <property type="component" value="Unassembled WGS sequence"/>
</dbReference>
<feature type="compositionally biased region" description="Polar residues" evidence="1">
    <location>
        <begin position="190"/>
        <end position="204"/>
    </location>
</feature>
<name>A0A812WCW9_9DINO</name>
<feature type="compositionally biased region" description="Low complexity" evidence="1">
    <location>
        <begin position="93"/>
        <end position="111"/>
    </location>
</feature>
<evidence type="ECO:0000313" key="3">
    <source>
        <dbReference type="Proteomes" id="UP000601435"/>
    </source>
</evidence>
<organism evidence="2 3">
    <name type="scientific">Symbiodinium necroappetens</name>
    <dbReference type="NCBI Taxonomy" id="1628268"/>
    <lineage>
        <taxon>Eukaryota</taxon>
        <taxon>Sar</taxon>
        <taxon>Alveolata</taxon>
        <taxon>Dinophyceae</taxon>
        <taxon>Suessiales</taxon>
        <taxon>Symbiodiniaceae</taxon>
        <taxon>Symbiodinium</taxon>
    </lineage>
</organism>
<dbReference type="AlphaFoldDB" id="A0A812WCW9"/>
<evidence type="ECO:0000313" key="2">
    <source>
        <dbReference type="EMBL" id="CAE7679013.1"/>
    </source>
</evidence>
<dbReference type="EMBL" id="CAJNJA010033415">
    <property type="protein sequence ID" value="CAE7679013.1"/>
    <property type="molecule type" value="Genomic_DNA"/>
</dbReference>
<keyword evidence="3" id="KW-1185">Reference proteome</keyword>
<feature type="region of interest" description="Disordered" evidence="1">
    <location>
        <begin position="93"/>
        <end position="129"/>
    </location>
</feature>
<sequence>YRLQLFVAEGPRPALFLRRLQHFLDCAGNDGRGARHICSFPSGLQAAPARIVGEMNGGDFFRDVGFQPEGAMHLPSLQVVRLPSWGGMTHATSAASAIQSSPPAPRQASSSGRTTPLVQAPVESAPARGQSDFMDMVREFNEGHAVPKTRPVSETPDLLQQHLHKEPFLTQEPATDPRSELLAAIASRPTLPSRSQPKAEQLRTNILEDL</sequence>
<evidence type="ECO:0000256" key="1">
    <source>
        <dbReference type="SAM" id="MobiDB-lite"/>
    </source>
</evidence>